<dbReference type="PIRSF" id="PIRSF000441">
    <property type="entry name" value="CysE"/>
    <property type="match status" value="1"/>
</dbReference>
<dbReference type="STRING" id="1035707.SAMN05216552_10077"/>
<dbReference type="InterPro" id="IPR001451">
    <property type="entry name" value="Hexapep"/>
</dbReference>
<dbReference type="EMBL" id="FPBO01000007">
    <property type="protein sequence ID" value="SFU66498.1"/>
    <property type="molecule type" value="Genomic_DNA"/>
</dbReference>
<protein>
    <submittedName>
        <fullName evidence="4">Serine O-acetyltransferase</fullName>
    </submittedName>
</protein>
<keyword evidence="2" id="KW-0677">Repeat</keyword>
<dbReference type="InterPro" id="IPR018357">
    <property type="entry name" value="Hexapep_transf_CS"/>
</dbReference>
<reference evidence="5" key="1">
    <citation type="submission" date="2016-10" db="EMBL/GenBank/DDBJ databases">
        <authorList>
            <person name="Varghese N."/>
            <person name="Submissions S."/>
        </authorList>
    </citation>
    <scope>NUCLEOTIDE SEQUENCE [LARGE SCALE GENOMIC DNA]</scope>
    <source>
        <strain evidence="5">CGMCC 1.11014</strain>
    </source>
</reference>
<evidence type="ECO:0000256" key="1">
    <source>
        <dbReference type="ARBA" id="ARBA00022679"/>
    </source>
</evidence>
<dbReference type="InterPro" id="IPR005881">
    <property type="entry name" value="Ser_O-AcTrfase"/>
</dbReference>
<dbReference type="Gene3D" id="2.160.10.10">
    <property type="entry name" value="Hexapeptide repeat proteins"/>
    <property type="match status" value="1"/>
</dbReference>
<proteinExistence type="predicted"/>
<evidence type="ECO:0000313" key="4">
    <source>
        <dbReference type="EMBL" id="SFU66498.1"/>
    </source>
</evidence>
<dbReference type="GO" id="GO:0006535">
    <property type="term" value="P:cysteine biosynthetic process from serine"/>
    <property type="evidence" value="ECO:0007669"/>
    <property type="project" value="InterPro"/>
</dbReference>
<dbReference type="SUPFAM" id="SSF51161">
    <property type="entry name" value="Trimeric LpxA-like enzymes"/>
    <property type="match status" value="1"/>
</dbReference>
<keyword evidence="5" id="KW-1185">Reference proteome</keyword>
<dbReference type="AlphaFoldDB" id="A0A1I7I0N7"/>
<evidence type="ECO:0000313" key="5">
    <source>
        <dbReference type="Proteomes" id="UP000199391"/>
    </source>
</evidence>
<accession>A0A1I7I0N7</accession>
<dbReference type="PANTHER" id="PTHR42811">
    <property type="entry name" value="SERINE ACETYLTRANSFERASE"/>
    <property type="match status" value="1"/>
</dbReference>
<dbReference type="GO" id="GO:0009001">
    <property type="term" value="F:serine O-acetyltransferase activity"/>
    <property type="evidence" value="ECO:0007669"/>
    <property type="project" value="InterPro"/>
</dbReference>
<keyword evidence="3" id="KW-0012">Acyltransferase</keyword>
<dbReference type="InterPro" id="IPR011004">
    <property type="entry name" value="Trimer_LpxA-like_sf"/>
</dbReference>
<evidence type="ECO:0000256" key="3">
    <source>
        <dbReference type="ARBA" id="ARBA00023315"/>
    </source>
</evidence>
<dbReference type="Proteomes" id="UP000199391">
    <property type="component" value="Unassembled WGS sequence"/>
</dbReference>
<organism evidence="4 5">
    <name type="scientific">Pseudoduganella namucuonensis</name>
    <dbReference type="NCBI Taxonomy" id="1035707"/>
    <lineage>
        <taxon>Bacteria</taxon>
        <taxon>Pseudomonadati</taxon>
        <taxon>Pseudomonadota</taxon>
        <taxon>Betaproteobacteria</taxon>
        <taxon>Burkholderiales</taxon>
        <taxon>Oxalobacteraceae</taxon>
        <taxon>Telluria group</taxon>
        <taxon>Pseudoduganella</taxon>
    </lineage>
</organism>
<dbReference type="GO" id="GO:0005737">
    <property type="term" value="C:cytoplasm"/>
    <property type="evidence" value="ECO:0007669"/>
    <property type="project" value="InterPro"/>
</dbReference>
<name>A0A1I7I0N7_9BURK</name>
<dbReference type="RefSeq" id="WP_229489798.1">
    <property type="nucleotide sequence ID" value="NZ_FPBO01000007.1"/>
</dbReference>
<evidence type="ECO:0000256" key="2">
    <source>
        <dbReference type="ARBA" id="ARBA00022737"/>
    </source>
</evidence>
<gene>
    <name evidence="4" type="ORF">SAMN05216552_10077</name>
</gene>
<sequence>MMVLRIHRVAHWCWRRKIPLLPFLLKSVNRILFAVVLPPSALVGRNVLFSYEGLGTIIHRRAVIGEDAVIGAGVTIGGRSGSAGVPRIGKGAFIGGGAKVIGDIRIGDYASIGANAVVMEDVPDYGVAVGIPARVVRINAPRDMPNYRSFQES</sequence>
<dbReference type="PROSITE" id="PS00101">
    <property type="entry name" value="HEXAPEP_TRANSFERASES"/>
    <property type="match status" value="1"/>
</dbReference>
<keyword evidence="1 4" id="KW-0808">Transferase</keyword>
<dbReference type="Pfam" id="PF00132">
    <property type="entry name" value="Hexapep"/>
    <property type="match status" value="1"/>
</dbReference>